<keyword evidence="16" id="KW-1185">Reference proteome</keyword>
<comment type="similarity">
    <text evidence="10 11">Belongs to the TonB-dependent receptor family.</text>
</comment>
<keyword evidence="4 10" id="KW-0812">Transmembrane</keyword>
<dbReference type="InterPro" id="IPR000531">
    <property type="entry name" value="Beta-barrel_TonB"/>
</dbReference>
<dbReference type="CDD" id="cd01347">
    <property type="entry name" value="ligand_gated_channel"/>
    <property type="match status" value="1"/>
</dbReference>
<dbReference type="PANTHER" id="PTHR30069">
    <property type="entry name" value="TONB-DEPENDENT OUTER MEMBRANE RECEPTOR"/>
    <property type="match status" value="1"/>
</dbReference>
<evidence type="ECO:0000313" key="15">
    <source>
        <dbReference type="EMBL" id="ADO77336.1"/>
    </source>
</evidence>
<dbReference type="InterPro" id="IPR012910">
    <property type="entry name" value="Plug_dom"/>
</dbReference>
<evidence type="ECO:0000256" key="11">
    <source>
        <dbReference type="RuleBase" id="RU003357"/>
    </source>
</evidence>
<dbReference type="PROSITE" id="PS52016">
    <property type="entry name" value="TONB_DEPENDENT_REC_3"/>
    <property type="match status" value="1"/>
</dbReference>
<keyword evidence="8 15" id="KW-0675">Receptor</keyword>
<reference evidence="15 16" key="2">
    <citation type="journal article" date="2011" name="Stand. Genomic Sci.">
        <title>Complete genome sequence of the extremely halophilic Halanaerobium praevalens type strain (GSL).</title>
        <authorList>
            <person name="Ivanova N."/>
            <person name="Sikorski J."/>
            <person name="Chertkov O."/>
            <person name="Nolan M."/>
            <person name="Lucas S."/>
            <person name="Hammon N."/>
            <person name="Deshpande S."/>
            <person name="Cheng J.F."/>
            <person name="Tapia R."/>
            <person name="Han C."/>
            <person name="Goodwin L."/>
            <person name="Pitluck S."/>
            <person name="Huntemann M."/>
            <person name="Liolios K."/>
            <person name="Pagani I."/>
            <person name="Mavromatis K."/>
            <person name="Ovchinikova G."/>
            <person name="Pati A."/>
            <person name="Chen A."/>
            <person name="Palaniappan K."/>
            <person name="Land M."/>
            <person name="Hauser L."/>
            <person name="Brambilla E.M."/>
            <person name="Kannan K.P."/>
            <person name="Rohde M."/>
            <person name="Tindall B.J."/>
            <person name="Goker M."/>
            <person name="Detter J.C."/>
            <person name="Woyke T."/>
            <person name="Bristow J."/>
            <person name="Eisen J.A."/>
            <person name="Markowitz V."/>
            <person name="Hugenholtz P."/>
            <person name="Kyrpides N.C."/>
            <person name="Klenk H.P."/>
            <person name="Lapidus A."/>
        </authorList>
    </citation>
    <scope>NUCLEOTIDE SEQUENCE [LARGE SCALE GENOMIC DNA]</scope>
    <source>
        <strain evidence="16">ATCC 33744 / DSM 2228 / GSL</strain>
    </source>
</reference>
<evidence type="ECO:0000256" key="4">
    <source>
        <dbReference type="ARBA" id="ARBA00022692"/>
    </source>
</evidence>
<evidence type="ECO:0000256" key="9">
    <source>
        <dbReference type="ARBA" id="ARBA00023237"/>
    </source>
</evidence>
<dbReference type="STRING" id="572479.Hprae_1198"/>
<keyword evidence="3 10" id="KW-1134">Transmembrane beta strand</keyword>
<keyword evidence="9 10" id="KW-0998">Cell outer membrane</keyword>
<evidence type="ECO:0000256" key="6">
    <source>
        <dbReference type="ARBA" id="ARBA00023077"/>
    </source>
</evidence>
<dbReference type="PATRIC" id="fig|572479.3.peg.1210"/>
<keyword evidence="5" id="KW-0732">Signal</keyword>
<evidence type="ECO:0000256" key="3">
    <source>
        <dbReference type="ARBA" id="ARBA00022452"/>
    </source>
</evidence>
<dbReference type="eggNOG" id="COG4206">
    <property type="taxonomic scope" value="Bacteria"/>
</dbReference>
<dbReference type="HOGENOM" id="CLU_008287_18_0_9"/>
<dbReference type="Pfam" id="PF07715">
    <property type="entry name" value="Plug"/>
    <property type="match status" value="1"/>
</dbReference>
<evidence type="ECO:0000259" key="14">
    <source>
        <dbReference type="Pfam" id="PF07715"/>
    </source>
</evidence>
<accession>E3DM58</accession>
<dbReference type="GO" id="GO:0009279">
    <property type="term" value="C:cell outer membrane"/>
    <property type="evidence" value="ECO:0007669"/>
    <property type="project" value="UniProtKB-SubCell"/>
</dbReference>
<dbReference type="SUPFAM" id="SSF56935">
    <property type="entry name" value="Porins"/>
    <property type="match status" value="1"/>
</dbReference>
<dbReference type="AlphaFoldDB" id="E3DM58"/>
<dbReference type="OrthoDB" id="337377at2"/>
<evidence type="ECO:0000259" key="13">
    <source>
        <dbReference type="Pfam" id="PF00593"/>
    </source>
</evidence>
<dbReference type="KEGG" id="hpk:Hprae_1198"/>
<evidence type="ECO:0000256" key="12">
    <source>
        <dbReference type="SAM" id="Phobius"/>
    </source>
</evidence>
<dbReference type="Proteomes" id="UP000006866">
    <property type="component" value="Chromosome"/>
</dbReference>
<feature type="domain" description="TonB-dependent receptor-like beta-barrel" evidence="13">
    <location>
        <begin position="189"/>
        <end position="589"/>
    </location>
</feature>
<name>E3DM58_HALPG</name>
<dbReference type="GO" id="GO:0015344">
    <property type="term" value="F:siderophore uptake transmembrane transporter activity"/>
    <property type="evidence" value="ECO:0007669"/>
    <property type="project" value="TreeGrafter"/>
</dbReference>
<dbReference type="GO" id="GO:0044718">
    <property type="term" value="P:siderophore transmembrane transport"/>
    <property type="evidence" value="ECO:0007669"/>
    <property type="project" value="TreeGrafter"/>
</dbReference>
<dbReference type="Pfam" id="PF00593">
    <property type="entry name" value="TonB_dep_Rec_b-barrel"/>
    <property type="match status" value="1"/>
</dbReference>
<keyword evidence="2 10" id="KW-0813">Transport</keyword>
<feature type="transmembrane region" description="Helical" evidence="12">
    <location>
        <begin position="12"/>
        <end position="31"/>
    </location>
</feature>
<dbReference type="InterPro" id="IPR036942">
    <property type="entry name" value="Beta-barrel_TonB_sf"/>
</dbReference>
<evidence type="ECO:0000256" key="8">
    <source>
        <dbReference type="ARBA" id="ARBA00023170"/>
    </source>
</evidence>
<evidence type="ECO:0000256" key="10">
    <source>
        <dbReference type="PROSITE-ProRule" id="PRU01360"/>
    </source>
</evidence>
<protein>
    <submittedName>
        <fullName evidence="15">TonB-dependent receptor</fullName>
    </submittedName>
</protein>
<dbReference type="InterPro" id="IPR037066">
    <property type="entry name" value="Plug_dom_sf"/>
</dbReference>
<dbReference type="PANTHER" id="PTHR30069:SF29">
    <property type="entry name" value="HEMOGLOBIN AND HEMOGLOBIN-HAPTOGLOBIN-BINDING PROTEIN 1-RELATED"/>
    <property type="match status" value="1"/>
</dbReference>
<reference evidence="16" key="1">
    <citation type="submission" date="2010-10" db="EMBL/GenBank/DDBJ databases">
        <title>The complete genome of Halanaerobium praevalens DSM 2228.</title>
        <authorList>
            <consortium name="US DOE Joint Genome Institute (JGI-PGF)"/>
            <person name="Lucas S."/>
            <person name="Copeland A."/>
            <person name="Lapidus A."/>
            <person name="Glavina del Rio T."/>
            <person name="Dalin E."/>
            <person name="Tice H."/>
            <person name="Bruce D."/>
            <person name="Goodwin L."/>
            <person name="Pitluck S."/>
            <person name="Kyrpides N."/>
            <person name="Mavromatis K."/>
            <person name="Ivanova N."/>
            <person name="Ovchinnikova G."/>
            <person name="Chertkov O."/>
            <person name="Detter J.C."/>
            <person name="Han C."/>
            <person name="Larimer F."/>
            <person name="Land M."/>
            <person name="Hauser L."/>
            <person name="Markowitz V."/>
            <person name="Cheng J.-F."/>
            <person name="Hugenholtz P."/>
            <person name="Woyke T."/>
            <person name="Wu D."/>
            <person name="Tindall B."/>
            <person name="Pomrenke H.G."/>
            <person name="Brambilla E."/>
            <person name="Klenk H.-P."/>
            <person name="Eisen J.A."/>
        </authorList>
    </citation>
    <scope>NUCLEOTIDE SEQUENCE [LARGE SCALE GENOMIC DNA]</scope>
    <source>
        <strain evidence="16">ATCC 33744 / DSM 2228 / GSL</strain>
    </source>
</reference>
<evidence type="ECO:0000256" key="5">
    <source>
        <dbReference type="ARBA" id="ARBA00022729"/>
    </source>
</evidence>
<evidence type="ECO:0000256" key="1">
    <source>
        <dbReference type="ARBA" id="ARBA00004571"/>
    </source>
</evidence>
<evidence type="ECO:0000313" key="16">
    <source>
        <dbReference type="Proteomes" id="UP000006866"/>
    </source>
</evidence>
<organism evidence="15 16">
    <name type="scientific">Halanaerobium praevalens (strain ATCC 33744 / DSM 2228 / GSL)</name>
    <dbReference type="NCBI Taxonomy" id="572479"/>
    <lineage>
        <taxon>Bacteria</taxon>
        <taxon>Bacillati</taxon>
        <taxon>Bacillota</taxon>
        <taxon>Clostridia</taxon>
        <taxon>Halanaerobiales</taxon>
        <taxon>Halanaerobiaceae</taxon>
        <taxon>Halanaerobium</taxon>
    </lineage>
</organism>
<evidence type="ECO:0000256" key="7">
    <source>
        <dbReference type="ARBA" id="ARBA00023136"/>
    </source>
</evidence>
<feature type="domain" description="TonB-dependent receptor plug" evidence="14">
    <location>
        <begin position="56"/>
        <end position="159"/>
    </location>
</feature>
<proteinExistence type="inferred from homology"/>
<dbReference type="InterPro" id="IPR039426">
    <property type="entry name" value="TonB-dep_rcpt-like"/>
</dbReference>
<comment type="subcellular location">
    <subcellularLocation>
        <location evidence="1 10">Cell outer membrane</location>
        <topology evidence="1 10">Multi-pass membrane protein</topology>
    </subcellularLocation>
</comment>
<dbReference type="Gene3D" id="2.40.170.20">
    <property type="entry name" value="TonB-dependent receptor, beta-barrel domain"/>
    <property type="match status" value="1"/>
</dbReference>
<keyword evidence="7 10" id="KW-0472">Membrane</keyword>
<dbReference type="RefSeq" id="WP_014553363.1">
    <property type="nucleotide sequence ID" value="NC_017455.1"/>
</dbReference>
<evidence type="ECO:0000256" key="2">
    <source>
        <dbReference type="ARBA" id="ARBA00022448"/>
    </source>
</evidence>
<gene>
    <name evidence="15" type="ordered locus">Hprae_1198</name>
</gene>
<sequence>MVKIKYLKINIIIIVTIIFLSFILGTGITAAKAETEAIELDEMVVTASKYEENYLDVPALVETVTAAEIEAENVSDLAEILRNKLGLTYDYSSRNGTKEFKLRGANTNQVLVLLDGQSINSGKSNKVNLARFPIEIIEKVEILKGSASALYGANAVGGVINIITKKASLEPMTTIKYKFGSYNSQEYLLSHSNQSGKLAYSLIYSDLKTDGFQAEDSPILDNKLDEQNIFTKFNYQYNPQTAITASIKLNEAETGVNKDILSEPDHSSQDFNLNLKLKRNFDQSDYQIMVYHNNNENIGYEDLNEDNKNHETNSLGLTFDKKNYYQKHTFLYGFEISENKIESTTYNQHQNLNSAFFIQDSYNLNQKSKIGLALRFDHHEEYGSETSPKLSYLTKLNSHLNYYASIAKSYRAPSFSELYLPRTKMRSNYMIGNPDLKPEKAIAYETGFKYNNRGLKSEISIFKRDVEDLIDYKKISSNEKLKVNLNEAVFTGIEFKLSKRINSLFAAAFNYSYLDARNEDDQRLDDRPYSKAGLELVYQQKDIISSLNFNYIGEKKDGAENIDSYLITNWNLKKQIKADLALKLAINNLFDQDYTFNGKDERPGRNYNIAISKNF</sequence>
<keyword evidence="6 11" id="KW-0798">TonB box</keyword>
<dbReference type="Gene3D" id="2.170.130.10">
    <property type="entry name" value="TonB-dependent receptor, plug domain"/>
    <property type="match status" value="1"/>
</dbReference>
<keyword evidence="12" id="KW-1133">Transmembrane helix</keyword>
<dbReference type="EMBL" id="CP002175">
    <property type="protein sequence ID" value="ADO77336.1"/>
    <property type="molecule type" value="Genomic_DNA"/>
</dbReference>